<evidence type="ECO:0000313" key="2">
    <source>
        <dbReference type="Proteomes" id="UP000001542"/>
    </source>
</evidence>
<dbReference type="Proteomes" id="UP000001542">
    <property type="component" value="Unassembled WGS sequence"/>
</dbReference>
<gene>
    <name evidence="1" type="ORF">TVAG_263920</name>
</gene>
<dbReference type="KEGG" id="tva:4763489"/>
<dbReference type="RefSeq" id="XP_001317845.1">
    <property type="nucleotide sequence ID" value="XM_001317810.1"/>
</dbReference>
<keyword evidence="2" id="KW-1185">Reference proteome</keyword>
<name>A2EP18_TRIV3</name>
<dbReference type="VEuPathDB" id="TrichDB:TVAG_263920"/>
<reference evidence="1" key="1">
    <citation type="submission" date="2006-10" db="EMBL/GenBank/DDBJ databases">
        <authorList>
            <person name="Amadeo P."/>
            <person name="Zhao Q."/>
            <person name="Wortman J."/>
            <person name="Fraser-Liggett C."/>
            <person name="Carlton J."/>
        </authorList>
    </citation>
    <scope>NUCLEOTIDE SEQUENCE</scope>
    <source>
        <strain evidence="1">G3</strain>
    </source>
</reference>
<dbReference type="VEuPathDB" id="TrichDB:TVAGG3_0945710"/>
<organism evidence="1 2">
    <name type="scientific">Trichomonas vaginalis (strain ATCC PRA-98 / G3)</name>
    <dbReference type="NCBI Taxonomy" id="412133"/>
    <lineage>
        <taxon>Eukaryota</taxon>
        <taxon>Metamonada</taxon>
        <taxon>Parabasalia</taxon>
        <taxon>Trichomonadida</taxon>
        <taxon>Trichomonadidae</taxon>
        <taxon>Trichomonas</taxon>
    </lineage>
</organism>
<dbReference type="AlphaFoldDB" id="A2EP18"/>
<sequence length="232" mass="26531">MTNDTRNYVINCGGQFINYHKPTFTGEHDFWSDPYIQIHHFIKLHLHELNRVIVCDLFDTIFQGDPFNDYLPKNQLNLADEGHSIDYLNKGWIDKCAPLEGYDLDSLKVINAGYFGGDANVILNFFSVYLGNFQFGMGKVDQGCIIGWTYSGLFEKYGVPVKISNDNVRHLSWAKLKHGEELGSVRGINRRDLTVAILHQTHWDGALFKKLKDICPQPPGDFKDYLGYCKSC</sequence>
<dbReference type="InParanoid" id="A2EP18"/>
<dbReference type="EMBL" id="DS113444">
    <property type="protein sequence ID" value="EAY05622.1"/>
    <property type="molecule type" value="Genomic_DNA"/>
</dbReference>
<evidence type="ECO:0000313" key="1">
    <source>
        <dbReference type="EMBL" id="EAY05622.1"/>
    </source>
</evidence>
<proteinExistence type="predicted"/>
<reference evidence="1" key="2">
    <citation type="journal article" date="2007" name="Science">
        <title>Draft genome sequence of the sexually transmitted pathogen Trichomonas vaginalis.</title>
        <authorList>
            <person name="Carlton J.M."/>
            <person name="Hirt R.P."/>
            <person name="Silva J.C."/>
            <person name="Delcher A.L."/>
            <person name="Schatz M."/>
            <person name="Zhao Q."/>
            <person name="Wortman J.R."/>
            <person name="Bidwell S.L."/>
            <person name="Alsmark U.C.M."/>
            <person name="Besteiro S."/>
            <person name="Sicheritz-Ponten T."/>
            <person name="Noel C.J."/>
            <person name="Dacks J.B."/>
            <person name="Foster P.G."/>
            <person name="Simillion C."/>
            <person name="Van de Peer Y."/>
            <person name="Miranda-Saavedra D."/>
            <person name="Barton G.J."/>
            <person name="Westrop G.D."/>
            <person name="Mueller S."/>
            <person name="Dessi D."/>
            <person name="Fiori P.L."/>
            <person name="Ren Q."/>
            <person name="Paulsen I."/>
            <person name="Zhang H."/>
            <person name="Bastida-Corcuera F.D."/>
            <person name="Simoes-Barbosa A."/>
            <person name="Brown M.T."/>
            <person name="Hayes R.D."/>
            <person name="Mukherjee M."/>
            <person name="Okumura C.Y."/>
            <person name="Schneider R."/>
            <person name="Smith A.J."/>
            <person name="Vanacova S."/>
            <person name="Villalvazo M."/>
            <person name="Haas B.J."/>
            <person name="Pertea M."/>
            <person name="Feldblyum T.V."/>
            <person name="Utterback T.R."/>
            <person name="Shu C.L."/>
            <person name="Osoegawa K."/>
            <person name="de Jong P.J."/>
            <person name="Hrdy I."/>
            <person name="Horvathova L."/>
            <person name="Zubacova Z."/>
            <person name="Dolezal P."/>
            <person name="Malik S.B."/>
            <person name="Logsdon J.M. Jr."/>
            <person name="Henze K."/>
            <person name="Gupta A."/>
            <person name="Wang C.C."/>
            <person name="Dunne R.L."/>
            <person name="Upcroft J.A."/>
            <person name="Upcroft P."/>
            <person name="White O."/>
            <person name="Salzberg S.L."/>
            <person name="Tang P."/>
            <person name="Chiu C.-H."/>
            <person name="Lee Y.-S."/>
            <person name="Embley T.M."/>
            <person name="Coombs G.H."/>
            <person name="Mottram J.C."/>
            <person name="Tachezy J."/>
            <person name="Fraser-Liggett C.M."/>
            <person name="Johnson P.J."/>
        </authorList>
    </citation>
    <scope>NUCLEOTIDE SEQUENCE [LARGE SCALE GENOMIC DNA]</scope>
    <source>
        <strain evidence="1">G3</strain>
    </source>
</reference>
<protein>
    <submittedName>
        <fullName evidence="1">Uncharacterized protein</fullName>
    </submittedName>
</protein>
<accession>A2EP18</accession>
<dbReference type="OrthoDB" id="413746at2759"/>